<protein>
    <recommendedName>
        <fullName evidence="10">Endonuclease</fullName>
        <ecNumber evidence="10">3.1.30.-</ecNumber>
    </recommendedName>
</protein>
<dbReference type="Gene3D" id="3.40.570.10">
    <property type="entry name" value="Extracellular Endonuclease, subunit A"/>
    <property type="match status" value="1"/>
</dbReference>
<keyword evidence="11" id="KW-0732">Signal</keyword>
<evidence type="ECO:0000256" key="1">
    <source>
        <dbReference type="ARBA" id="ARBA00001946"/>
    </source>
</evidence>
<keyword evidence="5 10" id="KW-0255">Endonuclease</keyword>
<feature type="domain" description="DNA/RNA non-specific endonuclease/pyrophosphatase/phosphodiesterase" evidence="13">
    <location>
        <begin position="35"/>
        <end position="234"/>
    </location>
</feature>
<evidence type="ECO:0000313" key="14">
    <source>
        <dbReference type="EMBL" id="QPG06809.1"/>
    </source>
</evidence>
<evidence type="ECO:0000256" key="8">
    <source>
        <dbReference type="PIRSR" id="PIRSR640255-1"/>
    </source>
</evidence>
<dbReference type="Pfam" id="PF01223">
    <property type="entry name" value="Endonuclease_NS"/>
    <property type="match status" value="1"/>
</dbReference>
<feature type="active site" description="Proton acceptor" evidence="8">
    <location>
        <position position="101"/>
    </location>
</feature>
<evidence type="ECO:0000256" key="2">
    <source>
        <dbReference type="ARBA" id="ARBA00010052"/>
    </source>
</evidence>
<dbReference type="PANTHER" id="PTHR13966:SF5">
    <property type="entry name" value="ENDONUCLEASE G, MITOCHONDRIAL"/>
    <property type="match status" value="1"/>
</dbReference>
<keyword evidence="3 10" id="KW-0540">Nuclease</keyword>
<dbReference type="GO" id="GO:0003676">
    <property type="term" value="F:nucleic acid binding"/>
    <property type="evidence" value="ECO:0007669"/>
    <property type="project" value="InterPro"/>
</dbReference>
<keyword evidence="7" id="KW-0460">Magnesium</keyword>
<dbReference type="Proteomes" id="UP000595095">
    <property type="component" value="Chromosome"/>
</dbReference>
<evidence type="ECO:0000256" key="10">
    <source>
        <dbReference type="RuleBase" id="RU366055"/>
    </source>
</evidence>
<evidence type="ECO:0000313" key="15">
    <source>
        <dbReference type="Proteomes" id="UP000595095"/>
    </source>
</evidence>
<dbReference type="GO" id="GO:0046872">
    <property type="term" value="F:metal ion binding"/>
    <property type="evidence" value="ECO:0007669"/>
    <property type="project" value="UniProtKB-KW"/>
</dbReference>
<dbReference type="RefSeq" id="WP_195811884.1">
    <property type="nucleotide sequence ID" value="NZ_CP064795.1"/>
</dbReference>
<proteinExistence type="inferred from homology"/>
<dbReference type="InterPro" id="IPR020821">
    <property type="entry name" value="ENPP1-3/EXOG-like_nuc-like"/>
</dbReference>
<evidence type="ECO:0000256" key="6">
    <source>
        <dbReference type="ARBA" id="ARBA00022801"/>
    </source>
</evidence>
<dbReference type="KEGG" id="smaa:IT774_06675"/>
<reference evidence="14 15" key="1">
    <citation type="submission" date="2020-11" db="EMBL/GenBank/DDBJ databases">
        <title>Complete genome sequence for Salinimonas sp. strain G2-b.</title>
        <authorList>
            <person name="Park S.-J."/>
        </authorList>
    </citation>
    <scope>NUCLEOTIDE SEQUENCE [LARGE SCALE GENOMIC DNA]</scope>
    <source>
        <strain evidence="14 15">G2-b</strain>
    </source>
</reference>
<keyword evidence="6 10" id="KW-0378">Hydrolase</keyword>
<evidence type="ECO:0000256" key="3">
    <source>
        <dbReference type="ARBA" id="ARBA00022722"/>
    </source>
</evidence>
<keyword evidence="4 9" id="KW-0479">Metal-binding</keyword>
<evidence type="ECO:0000256" key="11">
    <source>
        <dbReference type="SAM" id="SignalP"/>
    </source>
</evidence>
<dbReference type="InterPro" id="IPR018524">
    <property type="entry name" value="DNA/RNA_endonuclease_AS"/>
</dbReference>
<gene>
    <name evidence="14" type="ORF">IT774_06675</name>
</gene>
<dbReference type="SMART" id="SM00892">
    <property type="entry name" value="Endonuclease_NS"/>
    <property type="match status" value="1"/>
</dbReference>
<feature type="domain" description="ENPP1-3/EXOG-like endonuclease/phosphodiesterase" evidence="12">
    <location>
        <begin position="36"/>
        <end position="234"/>
    </location>
</feature>
<keyword evidence="15" id="KW-1185">Reference proteome</keyword>
<dbReference type="EMBL" id="CP064795">
    <property type="protein sequence ID" value="QPG06809.1"/>
    <property type="molecule type" value="Genomic_DNA"/>
</dbReference>
<feature type="binding site" evidence="9">
    <location>
        <position position="131"/>
    </location>
    <ligand>
        <name>Mg(2+)</name>
        <dbReference type="ChEBI" id="CHEBI:18420"/>
        <note>catalytic</note>
    </ligand>
</feature>
<dbReference type="PANTHER" id="PTHR13966">
    <property type="entry name" value="ENDONUCLEASE RELATED"/>
    <property type="match status" value="1"/>
</dbReference>
<dbReference type="GO" id="GO:0016787">
    <property type="term" value="F:hydrolase activity"/>
    <property type="evidence" value="ECO:0007669"/>
    <property type="project" value="UniProtKB-KW"/>
</dbReference>
<accession>A0A7S9DZJ1</accession>
<evidence type="ECO:0000259" key="12">
    <source>
        <dbReference type="SMART" id="SM00477"/>
    </source>
</evidence>
<dbReference type="AlphaFoldDB" id="A0A7S9DZJ1"/>
<evidence type="ECO:0000256" key="4">
    <source>
        <dbReference type="ARBA" id="ARBA00022723"/>
    </source>
</evidence>
<dbReference type="CDD" id="cd00091">
    <property type="entry name" value="NUC"/>
    <property type="match status" value="1"/>
</dbReference>
<feature type="chain" id="PRO_5032304640" description="Endonuclease" evidence="11">
    <location>
        <begin position="19"/>
        <end position="252"/>
    </location>
</feature>
<evidence type="ECO:0000256" key="7">
    <source>
        <dbReference type="ARBA" id="ARBA00022842"/>
    </source>
</evidence>
<evidence type="ECO:0000259" key="13">
    <source>
        <dbReference type="SMART" id="SM00892"/>
    </source>
</evidence>
<organism evidence="14 15">
    <name type="scientific">Salinimonas marina</name>
    <dbReference type="NCBI Taxonomy" id="2785918"/>
    <lineage>
        <taxon>Bacteria</taxon>
        <taxon>Pseudomonadati</taxon>
        <taxon>Pseudomonadota</taxon>
        <taxon>Gammaproteobacteria</taxon>
        <taxon>Alteromonadales</taxon>
        <taxon>Alteromonadaceae</taxon>
        <taxon>Alteromonas/Salinimonas group</taxon>
        <taxon>Salinimonas</taxon>
    </lineage>
</organism>
<dbReference type="SUPFAM" id="SSF54060">
    <property type="entry name" value="His-Me finger endonucleases"/>
    <property type="match status" value="1"/>
</dbReference>
<dbReference type="PROSITE" id="PS01070">
    <property type="entry name" value="NUCLEASE_NON_SPEC"/>
    <property type="match status" value="1"/>
</dbReference>
<dbReference type="InterPro" id="IPR001604">
    <property type="entry name" value="Endo_G_ENPP1-like_dom"/>
</dbReference>
<comment type="cofactor">
    <cofactor evidence="1 10">
        <name>Mg(2+)</name>
        <dbReference type="ChEBI" id="CHEBI:18420"/>
    </cofactor>
</comment>
<comment type="similarity">
    <text evidence="2 10">Belongs to the DNA/RNA non-specific endonuclease family.</text>
</comment>
<evidence type="ECO:0000256" key="9">
    <source>
        <dbReference type="PIRSR" id="PIRSR640255-2"/>
    </source>
</evidence>
<name>A0A7S9DZJ1_9ALTE</name>
<dbReference type="GO" id="GO:0004519">
    <property type="term" value="F:endonuclease activity"/>
    <property type="evidence" value="ECO:0007669"/>
    <property type="project" value="UniProtKB-UniRule"/>
</dbReference>
<dbReference type="InterPro" id="IPR040255">
    <property type="entry name" value="Non-specific_endonuclease"/>
</dbReference>
<evidence type="ECO:0000256" key="5">
    <source>
        <dbReference type="ARBA" id="ARBA00022759"/>
    </source>
</evidence>
<dbReference type="EC" id="3.1.30.-" evidence="10"/>
<dbReference type="InterPro" id="IPR044925">
    <property type="entry name" value="His-Me_finger_sf"/>
</dbReference>
<dbReference type="SMART" id="SM00477">
    <property type="entry name" value="NUC"/>
    <property type="match status" value="1"/>
</dbReference>
<sequence>MRYSLFFLLFWLSFNAVAANCLHGCPSGINGTQVTRSVYTLHNNNSTKFANWVAYHVTPSTIDGPSRSRYWKADPALPETATLEPDDYKDAHALLGTDRGHQVPLASFSNSSDWRELNYLSNITPQDSDLNQGPWVRLESKVRELVRTGQPVYVVTGPLFESYFGTLPQADEEHIIPSGFFKVVMTEQNGWIEASAFVLEQSASRSDNFCAAEVAIDQVEQRSGLNIMPALPAYKEPSVEGQIGGLTTELGC</sequence>
<dbReference type="InterPro" id="IPR044929">
    <property type="entry name" value="DNA/RNA_non-sp_Endonuclease_sf"/>
</dbReference>
<feature type="signal peptide" evidence="11">
    <location>
        <begin position="1"/>
        <end position="18"/>
    </location>
</feature>